<reference evidence="1" key="2">
    <citation type="journal article" date="2015" name="Fish Shellfish Immunol.">
        <title>Early steps in the European eel (Anguilla anguilla)-Vibrio vulnificus interaction in the gills: Role of the RtxA13 toxin.</title>
        <authorList>
            <person name="Callol A."/>
            <person name="Pajuelo D."/>
            <person name="Ebbesson L."/>
            <person name="Teles M."/>
            <person name="MacKenzie S."/>
            <person name="Amaro C."/>
        </authorList>
    </citation>
    <scope>NUCLEOTIDE SEQUENCE</scope>
</reference>
<evidence type="ECO:0000313" key="1">
    <source>
        <dbReference type="EMBL" id="JAH40436.1"/>
    </source>
</evidence>
<accession>A0A0E9SGM0</accession>
<name>A0A0E9SGM0_ANGAN</name>
<proteinExistence type="predicted"/>
<organism evidence="1">
    <name type="scientific">Anguilla anguilla</name>
    <name type="common">European freshwater eel</name>
    <name type="synonym">Muraena anguilla</name>
    <dbReference type="NCBI Taxonomy" id="7936"/>
    <lineage>
        <taxon>Eukaryota</taxon>
        <taxon>Metazoa</taxon>
        <taxon>Chordata</taxon>
        <taxon>Craniata</taxon>
        <taxon>Vertebrata</taxon>
        <taxon>Euteleostomi</taxon>
        <taxon>Actinopterygii</taxon>
        <taxon>Neopterygii</taxon>
        <taxon>Teleostei</taxon>
        <taxon>Anguilliformes</taxon>
        <taxon>Anguillidae</taxon>
        <taxon>Anguilla</taxon>
    </lineage>
</organism>
<reference evidence="1" key="1">
    <citation type="submission" date="2014-11" db="EMBL/GenBank/DDBJ databases">
        <authorList>
            <person name="Amaro Gonzalez C."/>
        </authorList>
    </citation>
    <scope>NUCLEOTIDE SEQUENCE</scope>
</reference>
<dbReference type="AlphaFoldDB" id="A0A0E9SGM0"/>
<protein>
    <submittedName>
        <fullName evidence="1">Uncharacterized protein</fullName>
    </submittedName>
</protein>
<sequence>MIRVRGIENFRCPAELLRKCSVLPEKSQK</sequence>
<dbReference type="EMBL" id="GBXM01068141">
    <property type="protein sequence ID" value="JAH40436.1"/>
    <property type="molecule type" value="Transcribed_RNA"/>
</dbReference>